<dbReference type="AlphaFoldDB" id="A0A8T1V098"/>
<reference evidence="1" key="1">
    <citation type="submission" date="2021-01" db="EMBL/GenBank/DDBJ databases">
        <title>Phytophthora aleatoria, a newly-described species from Pinus radiata is distinct from Phytophthora cactorum isolates based on comparative genomics.</title>
        <authorList>
            <person name="Mcdougal R."/>
            <person name="Panda P."/>
            <person name="Williams N."/>
            <person name="Studholme D.J."/>
        </authorList>
    </citation>
    <scope>NUCLEOTIDE SEQUENCE</scope>
    <source>
        <strain evidence="1">NZFS 3830</strain>
    </source>
</reference>
<organism evidence="1 2">
    <name type="scientific">Phytophthora cactorum</name>
    <dbReference type="NCBI Taxonomy" id="29920"/>
    <lineage>
        <taxon>Eukaryota</taxon>
        <taxon>Sar</taxon>
        <taxon>Stramenopiles</taxon>
        <taxon>Oomycota</taxon>
        <taxon>Peronosporomycetes</taxon>
        <taxon>Peronosporales</taxon>
        <taxon>Peronosporaceae</taxon>
        <taxon>Phytophthora</taxon>
    </lineage>
</organism>
<dbReference type="EMBL" id="JAENGZ010000012">
    <property type="protein sequence ID" value="KAG6974014.1"/>
    <property type="molecule type" value="Genomic_DNA"/>
</dbReference>
<sequence>MRGVLLHHLQRSALSNLLIDNDVKEEDNDDDLFFGVISSHRYLVRPPVVKTGHWSLGVTLPRPIKLNLLLRTFTNHIKPSLVAPNLPNFSGRFELKRTGR</sequence>
<accession>A0A8T1V098</accession>
<comment type="caution">
    <text evidence="1">The sequence shown here is derived from an EMBL/GenBank/DDBJ whole genome shotgun (WGS) entry which is preliminary data.</text>
</comment>
<evidence type="ECO:0000313" key="2">
    <source>
        <dbReference type="Proteomes" id="UP000688947"/>
    </source>
</evidence>
<evidence type="ECO:0000313" key="1">
    <source>
        <dbReference type="EMBL" id="KAG6974014.1"/>
    </source>
</evidence>
<dbReference type="Proteomes" id="UP000688947">
    <property type="component" value="Unassembled WGS sequence"/>
</dbReference>
<name>A0A8T1V098_9STRA</name>
<protein>
    <submittedName>
        <fullName evidence="1">Uncharacterized protein</fullName>
    </submittedName>
</protein>
<gene>
    <name evidence="1" type="ORF">JG687_00000607</name>
</gene>
<proteinExistence type="predicted"/>